<sequence length="396" mass="43962">MRLAIFTDSYKPQINGVVTQIANISSEFVRRGHQVIVIAPSGDGRHSESMDGGVKVVFLPSVALPSYKDYKITLPHSPRVFREMDSFRPDIIHVHTPFGVGWLGLRCAKRLHVPVVGTYHTLLPEFLMYLPVSALARANWAKQTTWKYTNFFYGKCDIVTTPTERMKDELSLNGLSGAVVLPNAIDFRMFNKRRRRNHSAKRVKIIYFGRVSYEKNIEVLLLALKHLLWKRKDASLSITGSGPAMRRMGKIAREQDISAHVHFSGALSSPELAEHVAMHDIFATASTIETQGLTILEAMAAGLPCVGPDFLAVPDSIRDGKNGFLFKPYDFVEAAAKIEKLASSPSLRKRMGGNAIETARKFSVNVVADQTEKLYTGLIRLSSNGAQVTRAGKHGK</sequence>
<comment type="caution">
    <text evidence="3">The sequence shown here is derived from an EMBL/GenBank/DDBJ whole genome shotgun (WGS) entry which is preliminary data.</text>
</comment>
<evidence type="ECO:0000313" key="4">
    <source>
        <dbReference type="Proteomes" id="UP000732298"/>
    </source>
</evidence>
<evidence type="ECO:0000313" key="3">
    <source>
        <dbReference type="EMBL" id="MBI4209935.1"/>
    </source>
</evidence>
<dbReference type="SUPFAM" id="SSF53756">
    <property type="entry name" value="UDP-Glycosyltransferase/glycogen phosphorylase"/>
    <property type="match status" value="1"/>
</dbReference>
<evidence type="ECO:0000259" key="1">
    <source>
        <dbReference type="Pfam" id="PF00534"/>
    </source>
</evidence>
<dbReference type="AlphaFoldDB" id="A0A8T3YIR5"/>
<feature type="domain" description="Glycosyl transferase family 1" evidence="1">
    <location>
        <begin position="192"/>
        <end position="357"/>
    </location>
</feature>
<feature type="domain" description="Glycosyltransferase subfamily 4-like N-terminal" evidence="2">
    <location>
        <begin position="14"/>
        <end position="186"/>
    </location>
</feature>
<gene>
    <name evidence="3" type="ORF">HY544_00290</name>
</gene>
<dbReference type="InterPro" id="IPR001296">
    <property type="entry name" value="Glyco_trans_1"/>
</dbReference>
<reference evidence="3" key="1">
    <citation type="submission" date="2020-07" db="EMBL/GenBank/DDBJ databases">
        <title>Huge and variable diversity of episymbiotic CPR bacteria and DPANN archaea in groundwater ecosystems.</title>
        <authorList>
            <person name="He C.Y."/>
            <person name="Keren R."/>
            <person name="Whittaker M."/>
            <person name="Farag I.F."/>
            <person name="Doudna J."/>
            <person name="Cate J.H.D."/>
            <person name="Banfield J.F."/>
        </authorList>
    </citation>
    <scope>NUCLEOTIDE SEQUENCE</scope>
    <source>
        <strain evidence="3">NC_groundwater_1296_Ag_S-0.2um_52_80</strain>
    </source>
</reference>
<dbReference type="Pfam" id="PF13439">
    <property type="entry name" value="Glyco_transf_4"/>
    <property type="match status" value="1"/>
</dbReference>
<dbReference type="Proteomes" id="UP000732298">
    <property type="component" value="Unassembled WGS sequence"/>
</dbReference>
<dbReference type="PANTHER" id="PTHR45947:SF3">
    <property type="entry name" value="SULFOQUINOVOSYL TRANSFERASE SQD2"/>
    <property type="match status" value="1"/>
</dbReference>
<protein>
    <submittedName>
        <fullName evidence="3">Glycosyltransferase</fullName>
    </submittedName>
</protein>
<organism evidence="3 4">
    <name type="scientific">Candidatus Iainarchaeum sp</name>
    <dbReference type="NCBI Taxonomy" id="3101447"/>
    <lineage>
        <taxon>Archaea</taxon>
        <taxon>Candidatus Iainarchaeota</taxon>
        <taxon>Candidatus Iainarchaeia</taxon>
        <taxon>Candidatus Iainarchaeales</taxon>
        <taxon>Candidatus Iainarchaeaceae</taxon>
        <taxon>Candidatus Iainarchaeum</taxon>
    </lineage>
</organism>
<dbReference type="GO" id="GO:0016757">
    <property type="term" value="F:glycosyltransferase activity"/>
    <property type="evidence" value="ECO:0007669"/>
    <property type="project" value="InterPro"/>
</dbReference>
<dbReference type="InterPro" id="IPR050194">
    <property type="entry name" value="Glycosyltransferase_grp1"/>
</dbReference>
<dbReference type="EMBL" id="JACQPB010000002">
    <property type="protein sequence ID" value="MBI4209935.1"/>
    <property type="molecule type" value="Genomic_DNA"/>
</dbReference>
<dbReference type="Pfam" id="PF00534">
    <property type="entry name" value="Glycos_transf_1"/>
    <property type="match status" value="1"/>
</dbReference>
<accession>A0A8T3YIR5</accession>
<dbReference type="InterPro" id="IPR028098">
    <property type="entry name" value="Glyco_trans_4-like_N"/>
</dbReference>
<evidence type="ECO:0000259" key="2">
    <source>
        <dbReference type="Pfam" id="PF13439"/>
    </source>
</evidence>
<dbReference type="Gene3D" id="3.40.50.2000">
    <property type="entry name" value="Glycogen Phosphorylase B"/>
    <property type="match status" value="2"/>
</dbReference>
<dbReference type="PANTHER" id="PTHR45947">
    <property type="entry name" value="SULFOQUINOVOSYL TRANSFERASE SQD2"/>
    <property type="match status" value="1"/>
</dbReference>
<name>A0A8T3YIR5_9ARCH</name>
<proteinExistence type="predicted"/>